<sequence>MVLSDLNILFVASEIEGLAKTGGLADVAKSLPKALQSKGHSVRVVIPCYRSIAGAFDAPVVLEAAMMTEQDVYVDYQVRELETDGVKVWAIDCRPYYDRNELYAENNQAYYDNGERFAFLSAAALDLTEKLDFCPNIIHANDWHTGLVPFLLKNRHQNNPFFAQTRSVLSVHNAVFKGVFSYAELRIIPELTRERFANIEIDPHHVAFLKAGVAYADKINGVSPNYATELVTDLGSQGMGWDFAARANDLVGIVNGCDYGDWNPETDNLIPQKFKANKTSMARGKKACKRALQREVGLAQKDLPMFGMVCRLTEQKGLQYLLPILNHFLVNQVQLVIVGAGDPAIAQQLRTIASENESSFAFVEAYSNKLAHWVEAGADFFLMPSEFEPCGLNQMYSMVYGTLPLVRNVGGLKDTVIDYDLNPEFATGFVFEQPEPMALLVAMQRALLLYAQDPTEFKRVQMNAMTCRFDWEDSAQQYQDLYQSALASHKHGLPA</sequence>
<dbReference type="InterPro" id="IPR011835">
    <property type="entry name" value="GS/SS"/>
</dbReference>
<evidence type="ECO:0000256" key="11">
    <source>
        <dbReference type="HAMAP-Rule" id="MF_00484"/>
    </source>
</evidence>
<comment type="function">
    <text evidence="2 11">Synthesizes alpha-1,4-glucan chains using ADP-glucose.</text>
</comment>
<dbReference type="PANTHER" id="PTHR45825">
    <property type="entry name" value="GRANULE-BOUND STARCH SYNTHASE 1, CHLOROPLASTIC/AMYLOPLASTIC"/>
    <property type="match status" value="1"/>
</dbReference>
<evidence type="ECO:0000256" key="2">
    <source>
        <dbReference type="ARBA" id="ARBA00002764"/>
    </source>
</evidence>
<evidence type="ECO:0000256" key="1">
    <source>
        <dbReference type="ARBA" id="ARBA00001478"/>
    </source>
</evidence>
<dbReference type="OrthoDB" id="9808590at2"/>
<dbReference type="Pfam" id="PF00534">
    <property type="entry name" value="Glycos_transf_1"/>
    <property type="match status" value="1"/>
</dbReference>
<keyword evidence="8 11" id="KW-0808">Transferase</keyword>
<dbReference type="GO" id="GO:0009011">
    <property type="term" value="F:alpha-1,4-glucan glucosyltransferase (ADP-glucose donor) activity"/>
    <property type="evidence" value="ECO:0007669"/>
    <property type="project" value="UniProtKB-UniRule"/>
</dbReference>
<protein>
    <recommendedName>
        <fullName evidence="6 11">Glycogen synthase</fullName>
        <ecNumber evidence="5 11">2.4.1.21</ecNumber>
    </recommendedName>
    <alternativeName>
        <fullName evidence="10 11">Starch [bacterial glycogen] synthase</fullName>
    </alternativeName>
</protein>
<dbReference type="GO" id="GO:0004373">
    <property type="term" value="F:alpha-1,4-glucan glucosyltransferase (UDP-glucose donor) activity"/>
    <property type="evidence" value="ECO:0007669"/>
    <property type="project" value="InterPro"/>
</dbReference>
<dbReference type="Pfam" id="PF08323">
    <property type="entry name" value="Glyco_transf_5"/>
    <property type="match status" value="1"/>
</dbReference>
<evidence type="ECO:0000256" key="9">
    <source>
        <dbReference type="ARBA" id="ARBA00023056"/>
    </source>
</evidence>
<dbReference type="HAMAP" id="MF_00484">
    <property type="entry name" value="Glycogen_synth"/>
    <property type="match status" value="1"/>
</dbReference>
<dbReference type="InterPro" id="IPR013534">
    <property type="entry name" value="Starch_synth_cat_dom"/>
</dbReference>
<dbReference type="CDD" id="cd03791">
    <property type="entry name" value="GT5_Glycogen_synthase_DULL1-like"/>
    <property type="match status" value="1"/>
</dbReference>
<gene>
    <name evidence="11" type="primary">glgA</name>
    <name evidence="14" type="ORF">A8L45_03275</name>
</gene>
<comment type="catalytic activity">
    <reaction evidence="1 11">
        <text>[(1-&gt;4)-alpha-D-glucosyl](n) + ADP-alpha-D-glucose = [(1-&gt;4)-alpha-D-glucosyl](n+1) + ADP + H(+)</text>
        <dbReference type="Rhea" id="RHEA:18189"/>
        <dbReference type="Rhea" id="RHEA-COMP:9584"/>
        <dbReference type="Rhea" id="RHEA-COMP:9587"/>
        <dbReference type="ChEBI" id="CHEBI:15378"/>
        <dbReference type="ChEBI" id="CHEBI:15444"/>
        <dbReference type="ChEBI" id="CHEBI:57498"/>
        <dbReference type="ChEBI" id="CHEBI:456216"/>
        <dbReference type="EC" id="2.4.1.21"/>
    </reaction>
</comment>
<name>A0A1C3EQY1_9GAMM</name>
<keyword evidence="15" id="KW-1185">Reference proteome</keyword>
<evidence type="ECO:0000256" key="8">
    <source>
        <dbReference type="ARBA" id="ARBA00022679"/>
    </source>
</evidence>
<reference evidence="14 15" key="1">
    <citation type="submission" date="2016-05" db="EMBL/GenBank/DDBJ databases">
        <title>Genomic Taxonomy of the Vibrionaceae.</title>
        <authorList>
            <person name="Gomez-Gil B."/>
            <person name="Enciso-Ibarra J."/>
        </authorList>
    </citation>
    <scope>NUCLEOTIDE SEQUENCE [LARGE SCALE GENOMIC DNA]</scope>
    <source>
        <strain evidence="14 15">CAIM 1920</strain>
    </source>
</reference>
<evidence type="ECO:0000313" key="15">
    <source>
        <dbReference type="Proteomes" id="UP000094936"/>
    </source>
</evidence>
<dbReference type="Proteomes" id="UP000094936">
    <property type="component" value="Unassembled WGS sequence"/>
</dbReference>
<proteinExistence type="inferred from homology"/>
<evidence type="ECO:0000256" key="5">
    <source>
        <dbReference type="ARBA" id="ARBA00012588"/>
    </source>
</evidence>
<dbReference type="RefSeq" id="WP_068899182.1">
    <property type="nucleotide sequence ID" value="NZ_JBHUIF010000020.1"/>
</dbReference>
<evidence type="ECO:0000256" key="10">
    <source>
        <dbReference type="ARBA" id="ARBA00031722"/>
    </source>
</evidence>
<dbReference type="NCBIfam" id="NF001903">
    <property type="entry name" value="PRK00654.2-2"/>
    <property type="match status" value="1"/>
</dbReference>
<accession>A0A1C3EQY1</accession>
<evidence type="ECO:0000256" key="7">
    <source>
        <dbReference type="ARBA" id="ARBA00022676"/>
    </source>
</evidence>
<dbReference type="EMBL" id="LYBM01000003">
    <property type="protein sequence ID" value="ODA35650.1"/>
    <property type="molecule type" value="Genomic_DNA"/>
</dbReference>
<evidence type="ECO:0000259" key="13">
    <source>
        <dbReference type="Pfam" id="PF08323"/>
    </source>
</evidence>
<feature type="binding site" evidence="11">
    <location>
        <position position="20"/>
    </location>
    <ligand>
        <name>ADP-alpha-D-glucose</name>
        <dbReference type="ChEBI" id="CHEBI:57498"/>
    </ligand>
</feature>
<feature type="domain" description="Glycosyl transferase family 1" evidence="12">
    <location>
        <begin position="292"/>
        <end position="448"/>
    </location>
</feature>
<dbReference type="GO" id="GO:0005829">
    <property type="term" value="C:cytosol"/>
    <property type="evidence" value="ECO:0007669"/>
    <property type="project" value="TreeGrafter"/>
</dbReference>
<dbReference type="NCBIfam" id="TIGR02095">
    <property type="entry name" value="glgA"/>
    <property type="match status" value="1"/>
</dbReference>
<dbReference type="STRING" id="1080227.A8L45_03275"/>
<evidence type="ECO:0000256" key="4">
    <source>
        <dbReference type="ARBA" id="ARBA00010281"/>
    </source>
</evidence>
<comment type="pathway">
    <text evidence="3 11">Glycan biosynthesis; glycogen biosynthesis.</text>
</comment>
<evidence type="ECO:0000313" key="14">
    <source>
        <dbReference type="EMBL" id="ODA35650.1"/>
    </source>
</evidence>
<keyword evidence="9 11" id="KW-0320">Glycogen biosynthesis</keyword>
<dbReference type="UniPathway" id="UPA00164"/>
<dbReference type="SUPFAM" id="SSF53756">
    <property type="entry name" value="UDP-Glycosyltransferase/glycogen phosphorylase"/>
    <property type="match status" value="1"/>
</dbReference>
<dbReference type="EC" id="2.4.1.21" evidence="5 11"/>
<dbReference type="Gene3D" id="3.40.50.2000">
    <property type="entry name" value="Glycogen Phosphorylase B"/>
    <property type="match status" value="2"/>
</dbReference>
<evidence type="ECO:0000259" key="12">
    <source>
        <dbReference type="Pfam" id="PF00534"/>
    </source>
</evidence>
<organism evidence="14 15">
    <name type="scientific">Veronia pacifica</name>
    <dbReference type="NCBI Taxonomy" id="1080227"/>
    <lineage>
        <taxon>Bacteria</taxon>
        <taxon>Pseudomonadati</taxon>
        <taxon>Pseudomonadota</taxon>
        <taxon>Gammaproteobacteria</taxon>
        <taxon>Vibrionales</taxon>
        <taxon>Vibrionaceae</taxon>
        <taxon>Veronia</taxon>
    </lineage>
</organism>
<comment type="similarity">
    <text evidence="4 11">Belongs to the glycosyltransferase 1 family. Bacterial/plant glycogen synthase subfamily.</text>
</comment>
<feature type="domain" description="Starch synthase catalytic" evidence="13">
    <location>
        <begin position="7"/>
        <end position="241"/>
    </location>
</feature>
<evidence type="ECO:0000256" key="6">
    <source>
        <dbReference type="ARBA" id="ARBA00019935"/>
    </source>
</evidence>
<keyword evidence="7 11" id="KW-0328">Glycosyltransferase</keyword>
<evidence type="ECO:0000256" key="3">
    <source>
        <dbReference type="ARBA" id="ARBA00004964"/>
    </source>
</evidence>
<dbReference type="PANTHER" id="PTHR45825:SF11">
    <property type="entry name" value="ALPHA AMYLASE DOMAIN-CONTAINING PROTEIN"/>
    <property type="match status" value="1"/>
</dbReference>
<dbReference type="AlphaFoldDB" id="A0A1C3EQY1"/>
<dbReference type="InterPro" id="IPR001296">
    <property type="entry name" value="Glyco_trans_1"/>
</dbReference>
<comment type="caution">
    <text evidence="14">The sequence shown here is derived from an EMBL/GenBank/DDBJ whole genome shotgun (WGS) entry which is preliminary data.</text>
</comment>
<dbReference type="GO" id="GO:0005978">
    <property type="term" value="P:glycogen biosynthetic process"/>
    <property type="evidence" value="ECO:0007669"/>
    <property type="project" value="UniProtKB-UniRule"/>
</dbReference>